<evidence type="ECO:0000313" key="2">
    <source>
        <dbReference type="Proteomes" id="UP000010932"/>
    </source>
</evidence>
<reference evidence="1 2" key="1">
    <citation type="journal article" date="2013" name="Genome Announc.">
        <title>Whole-Genome Sequence of Microcystis aeruginosa TAIHU98, a Nontoxic Bloom-Forming Strain Isolated from Taihu Lake, China.</title>
        <authorList>
            <person name="Yang C."/>
            <person name="Zhang W."/>
            <person name="Ren M."/>
            <person name="Song L."/>
            <person name="Li T."/>
            <person name="Zhao J."/>
        </authorList>
    </citation>
    <scope>NUCLEOTIDE SEQUENCE [LARGE SCALE GENOMIC DNA]</scope>
    <source>
        <strain evidence="1 2">TAIHU98</strain>
    </source>
</reference>
<evidence type="ECO:0000313" key="1">
    <source>
        <dbReference type="EMBL" id="ELP52664.1"/>
    </source>
</evidence>
<sequence length="39" mass="4517">MFVNALAQSRDRLRQYIIMQLLKLTPGNFAKSLNSLFMS</sequence>
<proteinExistence type="predicted"/>
<protein>
    <submittedName>
        <fullName evidence="1">Uncharacterized protein</fullName>
    </submittedName>
</protein>
<accession>L7E0W6</accession>
<organism evidence="1 2">
    <name type="scientific">Microcystis aeruginosa TAIHU98</name>
    <dbReference type="NCBI Taxonomy" id="1134457"/>
    <lineage>
        <taxon>Bacteria</taxon>
        <taxon>Bacillati</taxon>
        <taxon>Cyanobacteriota</taxon>
        <taxon>Cyanophyceae</taxon>
        <taxon>Oscillatoriophycideae</taxon>
        <taxon>Chroococcales</taxon>
        <taxon>Microcystaceae</taxon>
        <taxon>Microcystis</taxon>
    </lineage>
</organism>
<dbReference type="EMBL" id="ANKQ01000003">
    <property type="protein sequence ID" value="ELP52664.1"/>
    <property type="molecule type" value="Genomic_DNA"/>
</dbReference>
<dbReference type="Proteomes" id="UP000010932">
    <property type="component" value="Unassembled WGS sequence"/>
</dbReference>
<gene>
    <name evidence="1" type="ORF">O53_4389</name>
</gene>
<name>L7E0W6_MICAE</name>
<dbReference type="PATRIC" id="fig|1134457.3.peg.4593"/>
<dbReference type="AlphaFoldDB" id="L7E0W6"/>
<comment type="caution">
    <text evidence="1">The sequence shown here is derived from an EMBL/GenBank/DDBJ whole genome shotgun (WGS) entry which is preliminary data.</text>
</comment>